<keyword evidence="5" id="KW-0863">Zinc-finger</keyword>
<sequence>MKEYRSIPYKLQMQSKISSFFKCPPAYAPTSHIDELTTWENKEHHISTTYGQTRTQTRSNPNSSVSCSEQEELTIVGTTVVKNKNRSYAQFHLDCGQSDFLLCTCSTCGVKFAPGDAEDEKTHKDFHKHYTQGIQFRGWTSETVVPMVSVKGGRIILILNTDPSAHRNKVEEVVKMMEIEFGSGWIGHELCKVYLFISQHRIVGCLVAEPIEEAFKVMSCSISGHSDSARKKETKSNSTTLQFGNIIFQREVEKRTTSVGHAEVMDGSHGGAIFCENKAVPAICGIRTIWVTPSNRRKCIASQLLDAVR</sequence>
<reference evidence="12 13" key="1">
    <citation type="journal article" date="2017" name="Plant Biotechnol. J.">
        <title>A comprehensive draft genome sequence for lupin (Lupinus angustifolius), an emerging health food: insights into plant-microbe interactions and legume evolution.</title>
        <authorList>
            <person name="Hane J.K."/>
            <person name="Ming Y."/>
            <person name="Kamphuis L.G."/>
            <person name="Nelson M.N."/>
            <person name="Garg G."/>
            <person name="Atkins C.A."/>
            <person name="Bayer P.E."/>
            <person name="Bravo A."/>
            <person name="Bringans S."/>
            <person name="Cannon S."/>
            <person name="Edwards D."/>
            <person name="Foley R."/>
            <person name="Gao L.L."/>
            <person name="Harrison M.J."/>
            <person name="Huang W."/>
            <person name="Hurgobin B."/>
            <person name="Li S."/>
            <person name="Liu C.W."/>
            <person name="McGrath A."/>
            <person name="Morahan G."/>
            <person name="Murray J."/>
            <person name="Weller J."/>
            <person name="Jian J."/>
            <person name="Singh K.B."/>
        </authorList>
    </citation>
    <scope>NUCLEOTIDE SEQUENCE [LARGE SCALE GENOMIC DNA]</scope>
    <source>
        <strain evidence="13">cv. Tanjil</strain>
        <tissue evidence="12">Whole plant</tissue>
    </source>
</reference>
<evidence type="ECO:0000259" key="11">
    <source>
        <dbReference type="Pfam" id="PF13880"/>
    </source>
</evidence>
<dbReference type="Pfam" id="PF13880">
    <property type="entry name" value="Acetyltransf_13"/>
    <property type="match status" value="1"/>
</dbReference>
<dbReference type="GO" id="GO:0005634">
    <property type="term" value="C:nucleus"/>
    <property type="evidence" value="ECO:0007669"/>
    <property type="project" value="UniProtKB-SubCell"/>
</dbReference>
<evidence type="ECO:0000256" key="5">
    <source>
        <dbReference type="ARBA" id="ARBA00022771"/>
    </source>
</evidence>
<protein>
    <recommendedName>
        <fullName evidence="14">N-acetyltransferase ESCO zinc-finger domain-containing protein</fullName>
    </recommendedName>
</protein>
<keyword evidence="7" id="KW-0539">Nucleus</keyword>
<keyword evidence="9" id="KW-0012">Acyltransferase</keyword>
<evidence type="ECO:0000256" key="9">
    <source>
        <dbReference type="ARBA" id="ARBA00023315"/>
    </source>
</evidence>
<evidence type="ECO:0000256" key="3">
    <source>
        <dbReference type="ARBA" id="ARBA00022679"/>
    </source>
</evidence>
<dbReference type="GO" id="GO:0008270">
    <property type="term" value="F:zinc ion binding"/>
    <property type="evidence" value="ECO:0007669"/>
    <property type="project" value="UniProtKB-KW"/>
</dbReference>
<dbReference type="GO" id="GO:0007064">
    <property type="term" value="P:mitotic sister chromatid cohesion"/>
    <property type="evidence" value="ECO:0007669"/>
    <property type="project" value="TreeGrafter"/>
</dbReference>
<evidence type="ECO:0000256" key="4">
    <source>
        <dbReference type="ARBA" id="ARBA00022723"/>
    </source>
</evidence>
<dbReference type="Proteomes" id="UP000188354">
    <property type="component" value="Chromosome LG19"/>
</dbReference>
<dbReference type="GO" id="GO:0061733">
    <property type="term" value="F:protein-lysine-acetyltransferase activity"/>
    <property type="evidence" value="ECO:0007669"/>
    <property type="project" value="TreeGrafter"/>
</dbReference>
<dbReference type="AlphaFoldDB" id="A0A1J7GC06"/>
<gene>
    <name evidence="12" type="ORF">TanjilG_00597</name>
</gene>
<dbReference type="InterPro" id="IPR028009">
    <property type="entry name" value="ESCO_Acetyltransf_dom"/>
</dbReference>
<feature type="domain" description="N-acetyltransferase ESCO zinc-finger" evidence="10">
    <location>
        <begin position="90"/>
        <end position="128"/>
    </location>
</feature>
<keyword evidence="8" id="KW-0131">Cell cycle</keyword>
<dbReference type="Pfam" id="PF13878">
    <property type="entry name" value="zf-C2H2_3"/>
    <property type="match status" value="1"/>
</dbReference>
<dbReference type="PANTHER" id="PTHR45884:SF2">
    <property type="entry name" value="N-ACETYLTRANSFERASE ECO"/>
    <property type="match status" value="1"/>
</dbReference>
<dbReference type="GO" id="GO:0000785">
    <property type="term" value="C:chromatin"/>
    <property type="evidence" value="ECO:0007669"/>
    <property type="project" value="TreeGrafter"/>
</dbReference>
<evidence type="ECO:0000259" key="10">
    <source>
        <dbReference type="Pfam" id="PF13878"/>
    </source>
</evidence>
<dbReference type="EMBL" id="CM007379">
    <property type="protein sequence ID" value="OIV91929.1"/>
    <property type="molecule type" value="Genomic_DNA"/>
</dbReference>
<accession>A0A1J7GC06</accession>
<dbReference type="Gramene" id="OIV91929">
    <property type="protein sequence ID" value="OIV91929"/>
    <property type="gene ID" value="TanjilG_00597"/>
</dbReference>
<dbReference type="InterPro" id="IPR028005">
    <property type="entry name" value="AcTrfase_ESCO_Znf_dom"/>
</dbReference>
<feature type="domain" description="N-acetyltransferase ESCO acetyl-transferase" evidence="11">
    <location>
        <begin position="280"/>
        <end position="309"/>
    </location>
</feature>
<keyword evidence="4" id="KW-0479">Metal-binding</keyword>
<dbReference type="PANTHER" id="PTHR45884">
    <property type="entry name" value="N-ACETYLTRANSFERASE ECO"/>
    <property type="match status" value="1"/>
</dbReference>
<evidence type="ECO:0000256" key="2">
    <source>
        <dbReference type="ARBA" id="ARBA00005816"/>
    </source>
</evidence>
<proteinExistence type="inferred from homology"/>
<dbReference type="KEGG" id="lang:109333799"/>
<evidence type="ECO:0000256" key="6">
    <source>
        <dbReference type="ARBA" id="ARBA00022833"/>
    </source>
</evidence>
<evidence type="ECO:0000313" key="12">
    <source>
        <dbReference type="EMBL" id="OIV91929.1"/>
    </source>
</evidence>
<comment type="similarity">
    <text evidence="2">Belongs to the acetyltransferase family. ECO subfamily.</text>
</comment>
<keyword evidence="13" id="KW-1185">Reference proteome</keyword>
<evidence type="ECO:0000256" key="8">
    <source>
        <dbReference type="ARBA" id="ARBA00023306"/>
    </source>
</evidence>
<comment type="subcellular location">
    <subcellularLocation>
        <location evidence="1">Nucleus</location>
    </subcellularLocation>
</comment>
<evidence type="ECO:0000256" key="7">
    <source>
        <dbReference type="ARBA" id="ARBA00023242"/>
    </source>
</evidence>
<evidence type="ECO:0000313" key="13">
    <source>
        <dbReference type="Proteomes" id="UP000188354"/>
    </source>
</evidence>
<keyword evidence="3" id="KW-0808">Transferase</keyword>
<name>A0A1J7GC06_LUPAN</name>
<dbReference type="STRING" id="3871.A0A1J7GC06"/>
<dbReference type="OMA" id="YHEHPAT"/>
<evidence type="ECO:0000256" key="1">
    <source>
        <dbReference type="ARBA" id="ARBA00004123"/>
    </source>
</evidence>
<organism evidence="12 13">
    <name type="scientific">Lupinus angustifolius</name>
    <name type="common">Narrow-leaved blue lupine</name>
    <dbReference type="NCBI Taxonomy" id="3871"/>
    <lineage>
        <taxon>Eukaryota</taxon>
        <taxon>Viridiplantae</taxon>
        <taxon>Streptophyta</taxon>
        <taxon>Embryophyta</taxon>
        <taxon>Tracheophyta</taxon>
        <taxon>Spermatophyta</taxon>
        <taxon>Magnoliopsida</taxon>
        <taxon>eudicotyledons</taxon>
        <taxon>Gunneridae</taxon>
        <taxon>Pentapetalae</taxon>
        <taxon>rosids</taxon>
        <taxon>fabids</taxon>
        <taxon>Fabales</taxon>
        <taxon>Fabaceae</taxon>
        <taxon>Papilionoideae</taxon>
        <taxon>50 kb inversion clade</taxon>
        <taxon>genistoids sensu lato</taxon>
        <taxon>core genistoids</taxon>
        <taxon>Genisteae</taxon>
        <taxon>Lupinus</taxon>
    </lineage>
</organism>
<keyword evidence="6" id="KW-0862">Zinc</keyword>
<evidence type="ECO:0008006" key="14">
    <source>
        <dbReference type="Google" id="ProtNLM"/>
    </source>
</evidence>
<dbReference type="OrthoDB" id="428854at2759"/>